<dbReference type="SMART" id="SM00248">
    <property type="entry name" value="ANK"/>
    <property type="match status" value="2"/>
</dbReference>
<dbReference type="InterPro" id="IPR036770">
    <property type="entry name" value="Ankyrin_rpt-contain_sf"/>
</dbReference>
<dbReference type="Gene3D" id="1.25.40.20">
    <property type="entry name" value="Ankyrin repeat-containing domain"/>
    <property type="match status" value="1"/>
</dbReference>
<dbReference type="PANTHER" id="PTHR24173">
    <property type="entry name" value="ANKYRIN REPEAT CONTAINING"/>
    <property type="match status" value="1"/>
</dbReference>
<dbReference type="RefSeq" id="WP_145750740.1">
    <property type="nucleotide sequence ID" value="NZ_VITN01000008.1"/>
</dbReference>
<dbReference type="Gene3D" id="1.20.1270.180">
    <property type="match status" value="1"/>
</dbReference>
<feature type="signal peptide" evidence="4">
    <location>
        <begin position="1"/>
        <end position="22"/>
    </location>
</feature>
<dbReference type="InterPro" id="IPR009739">
    <property type="entry name" value="LprI-like_N"/>
</dbReference>
<keyword evidence="2 3" id="KW-0040">ANK repeat</keyword>
<dbReference type="PROSITE" id="PS50088">
    <property type="entry name" value="ANK_REPEAT"/>
    <property type="match status" value="2"/>
</dbReference>
<accession>A0A560FBY3</accession>
<dbReference type="EMBL" id="VITN01000008">
    <property type="protein sequence ID" value="TWB19075.1"/>
    <property type="molecule type" value="Genomic_DNA"/>
</dbReference>
<dbReference type="Proteomes" id="UP000319859">
    <property type="component" value="Unassembled WGS sequence"/>
</dbReference>
<keyword evidence="1" id="KW-0677">Repeat</keyword>
<evidence type="ECO:0000259" key="5">
    <source>
        <dbReference type="Pfam" id="PF07007"/>
    </source>
</evidence>
<comment type="caution">
    <text evidence="6">The sequence shown here is derived from an EMBL/GenBank/DDBJ whole genome shotgun (WGS) entry which is preliminary data.</text>
</comment>
<dbReference type="Pfam" id="PF12796">
    <property type="entry name" value="Ank_2"/>
    <property type="match status" value="1"/>
</dbReference>
<sequence>MRRLWALTAVLLPLSVASVGKATDGPSFDCAKAASPIEQRICADPDLAARDRQMADAYKRLLNISGPWHDRLVLNQRMWLKALQLSCGLGDMDPAVMSACVGTAHQNRLETLTQWMEGLRGGQDAAKIDEDLAAQDDKIINAAFSEMAESPATATAILRAYHTPSAKIGLATALRLTSRNPAVHAAEVRRLLREVVVDFGKDAFPYLREDAEKDQGDAKSLIPFLHVAGNDINLSCRLLYQHPELMRALSPEIYTAEARYTPIATCEESDFPSTSIAKFQELVGAHDGGGFSMPCGGSEGTRLDALMTAFNSRAMTAAPQYLALNVSAGGGEVDDGRAWQPPPVPLEAWSYLSAWNRTKFQVIRAQFQTATREVAAYYQRHFNMPAEQARRYAYINLSAGYGWAYVSAPDINVAIMDANAQPSLADLLAKGEPVEVPAEQKGEPLLSLAVARPAAIAPLLAAHAPVNAVNPMGKTPLMTAAQFNSLEALSTFIQAGAEVNTQSLAPDKIADNYECAAYHITHGQRTALMYAAANAGLPVIQALLAAGADTRPRDSQGATALDYLEGRGPVPANPVLTAEERETARRLLTPPAH</sequence>
<dbReference type="PANTHER" id="PTHR24173:SF74">
    <property type="entry name" value="ANKYRIN REPEAT DOMAIN-CONTAINING PROTEIN 16"/>
    <property type="match status" value="1"/>
</dbReference>
<evidence type="ECO:0000256" key="4">
    <source>
        <dbReference type="SAM" id="SignalP"/>
    </source>
</evidence>
<keyword evidence="4" id="KW-0732">Signal</keyword>
<dbReference type="InterPro" id="IPR002110">
    <property type="entry name" value="Ankyrin_rpt"/>
</dbReference>
<feature type="chain" id="PRO_5022156622" evidence="4">
    <location>
        <begin position="23"/>
        <end position="593"/>
    </location>
</feature>
<feature type="repeat" description="ANK" evidence="3">
    <location>
        <begin position="472"/>
        <end position="504"/>
    </location>
</feature>
<dbReference type="Pfam" id="PF07007">
    <property type="entry name" value="LprI"/>
    <property type="match status" value="1"/>
</dbReference>
<proteinExistence type="predicted"/>
<evidence type="ECO:0000313" key="7">
    <source>
        <dbReference type="Proteomes" id="UP000319859"/>
    </source>
</evidence>
<evidence type="ECO:0000256" key="1">
    <source>
        <dbReference type="ARBA" id="ARBA00022737"/>
    </source>
</evidence>
<evidence type="ECO:0000256" key="3">
    <source>
        <dbReference type="PROSITE-ProRule" id="PRU00023"/>
    </source>
</evidence>
<dbReference type="PROSITE" id="PS50297">
    <property type="entry name" value="ANK_REP_REGION"/>
    <property type="match status" value="1"/>
</dbReference>
<organism evidence="6 7">
    <name type="scientific">Nitrospirillum amazonense</name>
    <dbReference type="NCBI Taxonomy" id="28077"/>
    <lineage>
        <taxon>Bacteria</taxon>
        <taxon>Pseudomonadati</taxon>
        <taxon>Pseudomonadota</taxon>
        <taxon>Alphaproteobacteria</taxon>
        <taxon>Rhodospirillales</taxon>
        <taxon>Azospirillaceae</taxon>
        <taxon>Nitrospirillum</taxon>
    </lineage>
</organism>
<name>A0A560FBY3_9PROT</name>
<reference evidence="6 7" key="1">
    <citation type="submission" date="2019-06" db="EMBL/GenBank/DDBJ databases">
        <title>Genomic Encyclopedia of Type Strains, Phase IV (KMG-V): Genome sequencing to study the core and pangenomes of soil and plant-associated prokaryotes.</title>
        <authorList>
            <person name="Whitman W."/>
        </authorList>
    </citation>
    <scope>NUCLEOTIDE SEQUENCE [LARGE SCALE GENOMIC DNA]</scope>
    <source>
        <strain evidence="6 7">BR 11880</strain>
    </source>
</reference>
<dbReference type="OrthoDB" id="7615179at2"/>
<gene>
    <name evidence="6" type="ORF">FBZ89_108132</name>
</gene>
<dbReference type="AlphaFoldDB" id="A0A560FBY3"/>
<dbReference type="SUPFAM" id="SSF48403">
    <property type="entry name" value="Ankyrin repeat"/>
    <property type="match status" value="1"/>
</dbReference>
<evidence type="ECO:0000313" key="6">
    <source>
        <dbReference type="EMBL" id="TWB19075.1"/>
    </source>
</evidence>
<feature type="repeat" description="ANK" evidence="3">
    <location>
        <begin position="523"/>
        <end position="555"/>
    </location>
</feature>
<feature type="domain" description="Lysozyme inhibitor LprI-like N-terminal" evidence="5">
    <location>
        <begin position="30"/>
        <end position="112"/>
    </location>
</feature>
<dbReference type="Pfam" id="PF00023">
    <property type="entry name" value="Ank"/>
    <property type="match status" value="1"/>
</dbReference>
<evidence type="ECO:0000256" key="2">
    <source>
        <dbReference type="ARBA" id="ARBA00023043"/>
    </source>
</evidence>
<protein>
    <submittedName>
        <fullName evidence="6">Ankyrin repeat protein</fullName>
    </submittedName>
</protein>